<dbReference type="InterPro" id="IPR002028">
    <property type="entry name" value="Trp_synthase_suA"/>
</dbReference>
<dbReference type="InterPro" id="IPR013785">
    <property type="entry name" value="Aldolase_TIM"/>
</dbReference>
<dbReference type="GO" id="GO:0005829">
    <property type="term" value="C:cytosol"/>
    <property type="evidence" value="ECO:0007669"/>
    <property type="project" value="TreeGrafter"/>
</dbReference>
<evidence type="ECO:0000256" key="9">
    <source>
        <dbReference type="RuleBase" id="RU003662"/>
    </source>
</evidence>
<accession>A0A4U3MBY7</accession>
<evidence type="ECO:0000256" key="10">
    <source>
        <dbReference type="SAM" id="MobiDB-lite"/>
    </source>
</evidence>
<dbReference type="GO" id="GO:0004834">
    <property type="term" value="F:tryptophan synthase activity"/>
    <property type="evidence" value="ECO:0007669"/>
    <property type="project" value="UniProtKB-UniRule"/>
</dbReference>
<comment type="catalytic activity">
    <reaction evidence="7 8">
        <text>(1S,2R)-1-C-(indol-3-yl)glycerol 3-phosphate + L-serine = D-glyceraldehyde 3-phosphate + L-tryptophan + H2O</text>
        <dbReference type="Rhea" id="RHEA:10532"/>
        <dbReference type="ChEBI" id="CHEBI:15377"/>
        <dbReference type="ChEBI" id="CHEBI:33384"/>
        <dbReference type="ChEBI" id="CHEBI:57912"/>
        <dbReference type="ChEBI" id="CHEBI:58866"/>
        <dbReference type="ChEBI" id="CHEBI:59776"/>
        <dbReference type="EC" id="4.2.1.20"/>
    </reaction>
</comment>
<dbReference type="Proteomes" id="UP000308705">
    <property type="component" value="Unassembled WGS sequence"/>
</dbReference>
<dbReference type="Gene3D" id="3.20.20.70">
    <property type="entry name" value="Aldolase class I"/>
    <property type="match status" value="1"/>
</dbReference>
<dbReference type="EMBL" id="SZQA01000020">
    <property type="protein sequence ID" value="TKK86521.1"/>
    <property type="molecule type" value="Genomic_DNA"/>
</dbReference>
<comment type="subunit">
    <text evidence="2 8">Tetramer of two alpha and two beta chains.</text>
</comment>
<comment type="caution">
    <text evidence="11">The sequence shown here is derived from an EMBL/GenBank/DDBJ whole genome shotgun (WGS) entry which is preliminary data.</text>
</comment>
<evidence type="ECO:0000256" key="5">
    <source>
        <dbReference type="ARBA" id="ARBA00023141"/>
    </source>
</evidence>
<dbReference type="SUPFAM" id="SSF51366">
    <property type="entry name" value="Ribulose-phoshate binding barrel"/>
    <property type="match status" value="1"/>
</dbReference>
<evidence type="ECO:0000256" key="3">
    <source>
        <dbReference type="ARBA" id="ARBA00022605"/>
    </source>
</evidence>
<dbReference type="PANTHER" id="PTHR43406:SF1">
    <property type="entry name" value="TRYPTOPHAN SYNTHASE ALPHA CHAIN, CHLOROPLASTIC"/>
    <property type="match status" value="1"/>
</dbReference>
<comment type="pathway">
    <text evidence="1 8">Amino-acid biosynthesis; L-tryptophan biosynthesis; L-tryptophan from chorismate: step 5/5.</text>
</comment>
<dbReference type="Pfam" id="PF00290">
    <property type="entry name" value="Trp_syntA"/>
    <property type="match status" value="1"/>
</dbReference>
<dbReference type="UniPathway" id="UPA00035">
    <property type="reaction ID" value="UER00044"/>
</dbReference>
<proteinExistence type="inferred from homology"/>
<feature type="compositionally biased region" description="Basic and acidic residues" evidence="10">
    <location>
        <begin position="259"/>
        <end position="269"/>
    </location>
</feature>
<comment type="function">
    <text evidence="8">The alpha subunit is responsible for the aldol cleavage of indoleglycerol phosphate to indole and glyceraldehyde 3-phosphate.</text>
</comment>
<protein>
    <recommendedName>
        <fullName evidence="8">Tryptophan synthase alpha chain</fullName>
        <ecNumber evidence="8">4.2.1.20</ecNumber>
    </recommendedName>
</protein>
<organism evidence="11 12">
    <name type="scientific">Herbidospora galbida</name>
    <dbReference type="NCBI Taxonomy" id="2575442"/>
    <lineage>
        <taxon>Bacteria</taxon>
        <taxon>Bacillati</taxon>
        <taxon>Actinomycetota</taxon>
        <taxon>Actinomycetes</taxon>
        <taxon>Streptosporangiales</taxon>
        <taxon>Streptosporangiaceae</taxon>
        <taxon>Herbidospora</taxon>
    </lineage>
</organism>
<keyword evidence="3 8" id="KW-0028">Amino-acid biosynthesis</keyword>
<keyword evidence="5 8" id="KW-0057">Aromatic amino acid biosynthesis</keyword>
<dbReference type="PROSITE" id="PS00167">
    <property type="entry name" value="TRP_SYNTHASE_ALPHA"/>
    <property type="match status" value="1"/>
</dbReference>
<evidence type="ECO:0000313" key="12">
    <source>
        <dbReference type="Proteomes" id="UP000308705"/>
    </source>
</evidence>
<dbReference type="HAMAP" id="MF_00131">
    <property type="entry name" value="Trp_synth_alpha"/>
    <property type="match status" value="1"/>
</dbReference>
<dbReference type="CDD" id="cd04724">
    <property type="entry name" value="Tryptophan_synthase_alpha"/>
    <property type="match status" value="1"/>
</dbReference>
<dbReference type="InterPro" id="IPR011060">
    <property type="entry name" value="RibuloseP-bd_barrel"/>
</dbReference>
<keyword evidence="12" id="KW-1185">Reference proteome</keyword>
<dbReference type="PANTHER" id="PTHR43406">
    <property type="entry name" value="TRYPTOPHAN SYNTHASE, ALPHA CHAIN"/>
    <property type="match status" value="1"/>
</dbReference>
<dbReference type="InterPro" id="IPR018204">
    <property type="entry name" value="Trp_synthase_alpha_AS"/>
</dbReference>
<keyword evidence="4 8" id="KW-0822">Tryptophan biosynthesis</keyword>
<feature type="active site" description="Proton acceptor" evidence="8">
    <location>
        <position position="48"/>
    </location>
</feature>
<evidence type="ECO:0000256" key="4">
    <source>
        <dbReference type="ARBA" id="ARBA00022822"/>
    </source>
</evidence>
<comment type="similarity">
    <text evidence="8 9">Belongs to the TrpA family.</text>
</comment>
<feature type="active site" description="Proton acceptor" evidence="8">
    <location>
        <position position="59"/>
    </location>
</feature>
<dbReference type="NCBIfam" id="TIGR00262">
    <property type="entry name" value="trpA"/>
    <property type="match status" value="1"/>
</dbReference>
<dbReference type="EC" id="4.2.1.20" evidence="8"/>
<dbReference type="OrthoDB" id="9804578at2"/>
<evidence type="ECO:0000256" key="8">
    <source>
        <dbReference type="HAMAP-Rule" id="MF_00131"/>
    </source>
</evidence>
<dbReference type="AlphaFoldDB" id="A0A4U3MBY7"/>
<evidence type="ECO:0000256" key="1">
    <source>
        <dbReference type="ARBA" id="ARBA00004733"/>
    </source>
</evidence>
<sequence>MTTSLEEFLTARRAAGRRLLVPYVTAGAAPGWTDVVRAYADAGADAVEIGFPFSDPMLDGVTIQEASDRAIAAGTTVTEILREVTALDVGVPLVAMTYGNLVFQRSGAEFCAALATSGLRGLIVPDVPLEEAGDLADAAAKEHLDLVLLAAPSTSRDRLRQIAGRSRGFVYALTRMGTTGERGEVPEQAARLGRDLKELTDLPVLFGFGVSSPAQAAELARHADGVVVASALMRRLLDGARPRELGEYVASIRRALDGAVDREPDEHATLPRHRRRPDPQDQVGPLPRG</sequence>
<evidence type="ECO:0000313" key="11">
    <source>
        <dbReference type="EMBL" id="TKK86521.1"/>
    </source>
</evidence>
<evidence type="ECO:0000256" key="6">
    <source>
        <dbReference type="ARBA" id="ARBA00023239"/>
    </source>
</evidence>
<dbReference type="RefSeq" id="WP_137248715.1">
    <property type="nucleotide sequence ID" value="NZ_SZQA01000020.1"/>
</dbReference>
<evidence type="ECO:0000256" key="2">
    <source>
        <dbReference type="ARBA" id="ARBA00011270"/>
    </source>
</evidence>
<keyword evidence="6 8" id="KW-0456">Lyase</keyword>
<reference evidence="11 12" key="1">
    <citation type="submission" date="2019-04" db="EMBL/GenBank/DDBJ databases">
        <title>Herbidospora sp. NEAU-GS14.nov., a novel actinomycete isolated from soil.</title>
        <authorList>
            <person name="Han L."/>
        </authorList>
    </citation>
    <scope>NUCLEOTIDE SEQUENCE [LARGE SCALE GENOMIC DNA]</scope>
    <source>
        <strain evidence="11 12">NEAU-GS14</strain>
    </source>
</reference>
<evidence type="ECO:0000256" key="7">
    <source>
        <dbReference type="ARBA" id="ARBA00049047"/>
    </source>
</evidence>
<gene>
    <name evidence="8 11" type="primary">trpA</name>
    <name evidence="11" type="ORF">FDA94_20615</name>
</gene>
<name>A0A4U3MBY7_9ACTN</name>
<feature type="region of interest" description="Disordered" evidence="10">
    <location>
        <begin position="259"/>
        <end position="289"/>
    </location>
</feature>